<protein>
    <submittedName>
        <fullName evidence="1">Uncharacterized protein</fullName>
    </submittedName>
</protein>
<gene>
    <name evidence="1" type="ORF">CRV2_00018803</name>
</gene>
<accession>A0ACA9UNP5</accession>
<dbReference type="Proteomes" id="UP000836387">
    <property type="component" value="Unassembled WGS sequence"/>
</dbReference>
<reference evidence="1" key="2">
    <citation type="submission" date="2021-10" db="EMBL/GenBank/DDBJ databases">
        <authorList>
            <person name="Piombo E."/>
        </authorList>
    </citation>
    <scope>NUCLEOTIDE SEQUENCE</scope>
</reference>
<comment type="caution">
    <text evidence="1">The sequence shown here is derived from an EMBL/GenBank/DDBJ whole genome shotgun (WGS) entry which is preliminary data.</text>
</comment>
<dbReference type="EMBL" id="CADEHS020000552">
    <property type="protein sequence ID" value="CAG9953973.1"/>
    <property type="molecule type" value="Genomic_DNA"/>
</dbReference>
<organism evidence="1 2">
    <name type="scientific">Clonostachys rosea f. rosea IK726</name>
    <dbReference type="NCBI Taxonomy" id="1349383"/>
    <lineage>
        <taxon>Eukaryota</taxon>
        <taxon>Fungi</taxon>
        <taxon>Dikarya</taxon>
        <taxon>Ascomycota</taxon>
        <taxon>Pezizomycotina</taxon>
        <taxon>Sordariomycetes</taxon>
        <taxon>Hypocreomycetidae</taxon>
        <taxon>Hypocreales</taxon>
        <taxon>Bionectriaceae</taxon>
        <taxon>Clonostachys</taxon>
    </lineage>
</organism>
<name>A0ACA9UNP5_BIOOC</name>
<keyword evidence="2" id="KW-1185">Reference proteome</keyword>
<evidence type="ECO:0000313" key="2">
    <source>
        <dbReference type="Proteomes" id="UP000836387"/>
    </source>
</evidence>
<evidence type="ECO:0000313" key="1">
    <source>
        <dbReference type="EMBL" id="CAG9953973.1"/>
    </source>
</evidence>
<sequence length="126" mass="14279">MNLINPSVLDLMKKKPEIRHKVFQELYTIKTAEPAEDLRVEMHLVSLLRELCEFAGGVANDSQHAFNSKLSTNDNMFILGDLFQLDFIEPPTIGTFENGEVKDILLQQQHFQVTREMLDGACTAVS</sequence>
<proteinExistence type="predicted"/>
<reference evidence="1" key="1">
    <citation type="submission" date="2020-04" db="EMBL/GenBank/DDBJ databases">
        <authorList>
            <person name="Broberg M."/>
        </authorList>
    </citation>
    <scope>NUCLEOTIDE SEQUENCE</scope>
</reference>